<evidence type="ECO:0000256" key="1">
    <source>
        <dbReference type="SAM" id="SignalP"/>
    </source>
</evidence>
<sequence length="124" mass="13962">MSPPRHIPPLKLALFFLAILICAVVSWNSKKITEGECNEEYFDVVFHALYFGCCASIVEKGGQNADSSACFDALKSEFFQCMEHWSVTMSKLSEKIHYLEGKTKKNDNPLLSLQQAMVLAFTFS</sequence>
<name>A0A915L338_ROMCU</name>
<proteinExistence type="predicted"/>
<dbReference type="Proteomes" id="UP000887565">
    <property type="component" value="Unplaced"/>
</dbReference>
<keyword evidence="1" id="KW-0732">Signal</keyword>
<keyword evidence="2" id="KW-1185">Reference proteome</keyword>
<organism evidence="2 3">
    <name type="scientific">Romanomermis culicivorax</name>
    <name type="common">Nematode worm</name>
    <dbReference type="NCBI Taxonomy" id="13658"/>
    <lineage>
        <taxon>Eukaryota</taxon>
        <taxon>Metazoa</taxon>
        <taxon>Ecdysozoa</taxon>
        <taxon>Nematoda</taxon>
        <taxon>Enoplea</taxon>
        <taxon>Dorylaimia</taxon>
        <taxon>Mermithida</taxon>
        <taxon>Mermithoidea</taxon>
        <taxon>Mermithidae</taxon>
        <taxon>Romanomermis</taxon>
    </lineage>
</organism>
<feature type="signal peptide" evidence="1">
    <location>
        <begin position="1"/>
        <end position="26"/>
    </location>
</feature>
<protein>
    <submittedName>
        <fullName evidence="3">Uncharacterized protein</fullName>
    </submittedName>
</protein>
<dbReference type="WBParaSite" id="nRc.2.0.1.t45151-RA">
    <property type="protein sequence ID" value="nRc.2.0.1.t45151-RA"/>
    <property type="gene ID" value="nRc.2.0.1.g45151"/>
</dbReference>
<dbReference type="AlphaFoldDB" id="A0A915L338"/>
<reference evidence="3" key="1">
    <citation type="submission" date="2022-11" db="UniProtKB">
        <authorList>
            <consortium name="WormBaseParasite"/>
        </authorList>
    </citation>
    <scope>IDENTIFICATION</scope>
</reference>
<feature type="chain" id="PRO_5037021663" evidence="1">
    <location>
        <begin position="27"/>
        <end position="124"/>
    </location>
</feature>
<accession>A0A915L338</accession>
<evidence type="ECO:0000313" key="3">
    <source>
        <dbReference type="WBParaSite" id="nRc.2.0.1.t45151-RA"/>
    </source>
</evidence>
<evidence type="ECO:0000313" key="2">
    <source>
        <dbReference type="Proteomes" id="UP000887565"/>
    </source>
</evidence>